<dbReference type="Proteomes" id="UP000250140">
    <property type="component" value="Unassembled WGS sequence"/>
</dbReference>
<feature type="transmembrane region" description="Helical" evidence="1">
    <location>
        <begin position="471"/>
        <end position="495"/>
    </location>
</feature>
<dbReference type="EMBL" id="KV750360">
    <property type="protein sequence ID" value="OCL05169.1"/>
    <property type="molecule type" value="Genomic_DNA"/>
</dbReference>
<reference evidence="3 4" key="1">
    <citation type="journal article" date="2016" name="Nat. Commun.">
        <title>Ectomycorrhizal ecology is imprinted in the genome of the dominant symbiotic fungus Cenococcum geophilum.</title>
        <authorList>
            <consortium name="DOE Joint Genome Institute"/>
            <person name="Peter M."/>
            <person name="Kohler A."/>
            <person name="Ohm R.A."/>
            <person name="Kuo A."/>
            <person name="Krutzmann J."/>
            <person name="Morin E."/>
            <person name="Arend M."/>
            <person name="Barry K.W."/>
            <person name="Binder M."/>
            <person name="Choi C."/>
            <person name="Clum A."/>
            <person name="Copeland A."/>
            <person name="Grisel N."/>
            <person name="Haridas S."/>
            <person name="Kipfer T."/>
            <person name="LaButti K."/>
            <person name="Lindquist E."/>
            <person name="Lipzen A."/>
            <person name="Maire R."/>
            <person name="Meier B."/>
            <person name="Mihaltcheva S."/>
            <person name="Molinier V."/>
            <person name="Murat C."/>
            <person name="Poggeler S."/>
            <person name="Quandt C.A."/>
            <person name="Sperisen C."/>
            <person name="Tritt A."/>
            <person name="Tisserant E."/>
            <person name="Crous P.W."/>
            <person name="Henrissat B."/>
            <person name="Nehls U."/>
            <person name="Egli S."/>
            <person name="Spatafora J.W."/>
            <person name="Grigoriev I.V."/>
            <person name="Martin F.M."/>
        </authorList>
    </citation>
    <scope>NUCLEOTIDE SEQUENCE [LARGE SCALE GENOMIC DNA]</scope>
    <source>
        <strain evidence="3 4">CBS 207.34</strain>
    </source>
</reference>
<protein>
    <submittedName>
        <fullName evidence="3">Uncharacterized protein</fullName>
    </submittedName>
</protein>
<sequence length="593" mass="66959">MLDMSTAVISVLFLSSPADAIAREGSFIGTATCSTAFSKNMSTMSLQQCYEKCGIGWAAYDKWDVINSILTWVVPLFVLVGNMHFSHFDVLVLHKSHGEPLLDTIIRHLINGGRSLLFNYISVVMHILGDPIDTIWSLLDKLALARRTHIWIQNRINFEPAIRRAQRHLSVQNSASFIVTSSGNSVPADQLMQSDLKGIESTEPRPGVHREDLKHLEVICFALDDFDPRYRVTSKGIPGGVFARKLVNFIQDDRLSEEDREDILISCNHASTMLSQTRVKSARRSLLAVVAYAYPLFTSVASGDASASAPVHFPHTIALRELYYWLLPAITLSSAAGAFPTHWTSYAALQPLAGKIRRIAALRKIDKGDLPLTCLKPWNGGIYTWRPQKSLEEPYDILIFGLAFISVAGAWIFSFLMSWFTPTVGLGCRSITELSYFLAWCLGCALTQIPCRYVNRSGNCTRKEKSERDRYLFFAIIMKDTIFAIPMTLVLFLAFKGWWNSCDCWSARWTLGFRNAQIPLGLIAWEQGHNYFYYAMIAGALGFQIILALFMLLLHRDGLGLIYRDEEDMEGFYKELEQRQIRRTQVEVWGCGL</sequence>
<evidence type="ECO:0000313" key="4">
    <source>
        <dbReference type="Proteomes" id="UP000250140"/>
    </source>
</evidence>
<evidence type="ECO:0000256" key="2">
    <source>
        <dbReference type="SAM" id="SignalP"/>
    </source>
</evidence>
<gene>
    <name evidence="3" type="ORF">AOQ84DRAFT_391047</name>
</gene>
<feature type="chain" id="PRO_5034166532" evidence="2">
    <location>
        <begin position="23"/>
        <end position="593"/>
    </location>
</feature>
<feature type="transmembrane region" description="Helical" evidence="1">
    <location>
        <begin position="395"/>
        <end position="414"/>
    </location>
</feature>
<evidence type="ECO:0000256" key="1">
    <source>
        <dbReference type="SAM" id="Phobius"/>
    </source>
</evidence>
<evidence type="ECO:0000313" key="3">
    <source>
        <dbReference type="EMBL" id="OCL05169.1"/>
    </source>
</evidence>
<keyword evidence="4" id="KW-1185">Reference proteome</keyword>
<organism evidence="3 4">
    <name type="scientific">Glonium stellatum</name>
    <dbReference type="NCBI Taxonomy" id="574774"/>
    <lineage>
        <taxon>Eukaryota</taxon>
        <taxon>Fungi</taxon>
        <taxon>Dikarya</taxon>
        <taxon>Ascomycota</taxon>
        <taxon>Pezizomycotina</taxon>
        <taxon>Dothideomycetes</taxon>
        <taxon>Pleosporomycetidae</taxon>
        <taxon>Gloniales</taxon>
        <taxon>Gloniaceae</taxon>
        <taxon>Glonium</taxon>
    </lineage>
</organism>
<keyword evidence="1" id="KW-1133">Transmembrane helix</keyword>
<dbReference type="AlphaFoldDB" id="A0A8E2EUN4"/>
<feature type="transmembrane region" description="Helical" evidence="1">
    <location>
        <begin position="531"/>
        <end position="554"/>
    </location>
</feature>
<accession>A0A8E2EUN4</accession>
<dbReference type="OrthoDB" id="3010248at2759"/>
<keyword evidence="1" id="KW-0472">Membrane</keyword>
<keyword evidence="1" id="KW-0812">Transmembrane</keyword>
<keyword evidence="2" id="KW-0732">Signal</keyword>
<proteinExistence type="predicted"/>
<name>A0A8E2EUN4_9PEZI</name>
<feature type="signal peptide" evidence="2">
    <location>
        <begin position="1"/>
        <end position="22"/>
    </location>
</feature>